<keyword evidence="12" id="KW-1185">Reference proteome</keyword>
<dbReference type="GO" id="GO:0050479">
    <property type="term" value="F:glyceryl-ether monooxygenase activity"/>
    <property type="evidence" value="ECO:0007669"/>
    <property type="project" value="TreeGrafter"/>
</dbReference>
<dbReference type="OrthoDB" id="9770329at2"/>
<evidence type="ECO:0000313" key="11">
    <source>
        <dbReference type="Proteomes" id="UP000028712"/>
    </source>
</evidence>
<reference evidence="9 11" key="1">
    <citation type="submission" date="2014-07" db="EMBL/GenBank/DDBJ databases">
        <title>Genome of Flavobacterium hydatis DSM 2063.</title>
        <authorList>
            <person name="Pipes S.E."/>
            <person name="Stropko S.J."/>
            <person name="Newman J.D."/>
        </authorList>
    </citation>
    <scope>NUCLEOTIDE SEQUENCE [LARGE SCALE GENOMIC DNA]</scope>
    <source>
        <strain evidence="9 11">DSM 2063</strain>
    </source>
</reference>
<dbReference type="STRING" id="991.IW20_06285"/>
<evidence type="ECO:0000313" key="12">
    <source>
        <dbReference type="Proteomes" id="UP000198424"/>
    </source>
</evidence>
<dbReference type="GO" id="GO:0006643">
    <property type="term" value="P:membrane lipid metabolic process"/>
    <property type="evidence" value="ECO:0007669"/>
    <property type="project" value="TreeGrafter"/>
</dbReference>
<evidence type="ECO:0000256" key="1">
    <source>
        <dbReference type="ARBA" id="ARBA00004127"/>
    </source>
</evidence>
<evidence type="ECO:0000259" key="8">
    <source>
        <dbReference type="Pfam" id="PF04116"/>
    </source>
</evidence>
<dbReference type="eggNOG" id="COG3000">
    <property type="taxonomic scope" value="Bacteria"/>
</dbReference>
<comment type="caution">
    <text evidence="9">The sequence shown here is derived from an EMBL/GenBank/DDBJ whole genome shotgun (WGS) entry which is preliminary data.</text>
</comment>
<evidence type="ECO:0000256" key="3">
    <source>
        <dbReference type="ARBA" id="ARBA00022989"/>
    </source>
</evidence>
<dbReference type="PANTHER" id="PTHR21624">
    <property type="entry name" value="STEROL DESATURASE-RELATED PROTEIN"/>
    <property type="match status" value="1"/>
</dbReference>
<name>A0A086AP85_FLAHY</name>
<keyword evidence="4" id="KW-0560">Oxidoreductase</keyword>
<dbReference type="EMBL" id="JPRM01000006">
    <property type="protein sequence ID" value="KFF18499.1"/>
    <property type="molecule type" value="Genomic_DNA"/>
</dbReference>
<accession>A0A086AP85</accession>
<evidence type="ECO:0000256" key="5">
    <source>
        <dbReference type="ARBA" id="ARBA00023098"/>
    </source>
</evidence>
<feature type="transmembrane region" description="Helical" evidence="7">
    <location>
        <begin position="104"/>
        <end position="122"/>
    </location>
</feature>
<evidence type="ECO:0000256" key="4">
    <source>
        <dbReference type="ARBA" id="ARBA00023002"/>
    </source>
</evidence>
<evidence type="ECO:0000256" key="2">
    <source>
        <dbReference type="ARBA" id="ARBA00022692"/>
    </source>
</evidence>
<feature type="transmembrane region" description="Helical" evidence="7">
    <location>
        <begin position="15"/>
        <end position="33"/>
    </location>
</feature>
<dbReference type="InterPro" id="IPR051689">
    <property type="entry name" value="Sterol_desaturase/TMEM195"/>
</dbReference>
<dbReference type="Proteomes" id="UP000028712">
    <property type="component" value="Unassembled WGS sequence"/>
</dbReference>
<reference evidence="10 12" key="2">
    <citation type="submission" date="2016-11" db="EMBL/GenBank/DDBJ databases">
        <title>Whole genomes of Flavobacteriaceae.</title>
        <authorList>
            <person name="Stine C."/>
            <person name="Li C."/>
            <person name="Tadesse D."/>
        </authorList>
    </citation>
    <scope>NUCLEOTIDE SEQUENCE [LARGE SCALE GENOMIC DNA]</scope>
    <source>
        <strain evidence="10 12">ATCC 29551</strain>
    </source>
</reference>
<dbReference type="AlphaFoldDB" id="A0A086AP85"/>
<feature type="transmembrane region" description="Helical" evidence="7">
    <location>
        <begin position="185"/>
        <end position="203"/>
    </location>
</feature>
<feature type="transmembrane region" description="Helical" evidence="7">
    <location>
        <begin position="128"/>
        <end position="147"/>
    </location>
</feature>
<dbReference type="RefSeq" id="WP_035619866.1">
    <property type="nucleotide sequence ID" value="NZ_JBEWQG010000005.1"/>
</dbReference>
<keyword evidence="3 7" id="KW-1133">Transmembrane helix</keyword>
<comment type="subcellular location">
    <subcellularLocation>
        <location evidence="1">Endomembrane system</location>
        <topology evidence="1">Multi-pass membrane protein</topology>
    </subcellularLocation>
</comment>
<keyword evidence="2 7" id="KW-0812">Transmembrane</keyword>
<proteinExistence type="predicted"/>
<keyword evidence="5" id="KW-0443">Lipid metabolism</keyword>
<evidence type="ECO:0000313" key="9">
    <source>
        <dbReference type="EMBL" id="KFF18499.1"/>
    </source>
</evidence>
<dbReference type="GO" id="GO:0008610">
    <property type="term" value="P:lipid biosynthetic process"/>
    <property type="evidence" value="ECO:0007669"/>
    <property type="project" value="InterPro"/>
</dbReference>
<evidence type="ECO:0000256" key="7">
    <source>
        <dbReference type="SAM" id="Phobius"/>
    </source>
</evidence>
<dbReference type="PANTHER" id="PTHR21624:SF1">
    <property type="entry name" value="ALKYLGLYCEROL MONOOXYGENASE"/>
    <property type="match status" value="1"/>
</dbReference>
<dbReference type="Proteomes" id="UP000198424">
    <property type="component" value="Unassembled WGS sequence"/>
</dbReference>
<protein>
    <submittedName>
        <fullName evidence="9">Sterol desaturase</fullName>
    </submittedName>
</protein>
<dbReference type="GO" id="GO:0016020">
    <property type="term" value="C:membrane"/>
    <property type="evidence" value="ECO:0007669"/>
    <property type="project" value="GOC"/>
</dbReference>
<sequence>MAIVQNSNKNLKRDLAISLFIYSLPVLAIYLYFKLSNGVVSESHITLPSFLEFAKPAFSNIRTWGLTVFMLVLGIIEFTAGLYDDQWTGEERKIDIISFLAPKLILPPIIAFFSLTILPVVIPNLENALSWVPFWGGFFLIAVADDLTQYWYHRLHHQVPFLWRFHRTHHSAPYMGMAMLSRQNFIYTVFFSQIYLTATLTYLGLGLPALFVLVIKSFITLGAHSSIAWDKPLYKYKVLHPIAWVLERLISTPATHHAHHADTSGDGIGHFKGNFGNMFFIWDVIFGTGLITRKFPKSYGIKSYKQEEWYAQFLWPIFKSKKEGSALADGVFSVPLTQKSNNNVAQNPVYFEQQTQS</sequence>
<evidence type="ECO:0000313" key="10">
    <source>
        <dbReference type="EMBL" id="OXA94569.1"/>
    </source>
</evidence>
<feature type="transmembrane region" description="Helical" evidence="7">
    <location>
        <begin position="61"/>
        <end position="83"/>
    </location>
</feature>
<gene>
    <name evidence="10" type="ORF">B0A62_10265</name>
    <name evidence="9" type="ORF">IW20_06285</name>
</gene>
<dbReference type="InterPro" id="IPR006694">
    <property type="entry name" value="Fatty_acid_hydroxylase"/>
</dbReference>
<evidence type="ECO:0000256" key="6">
    <source>
        <dbReference type="ARBA" id="ARBA00023136"/>
    </source>
</evidence>
<dbReference type="GO" id="GO:0012505">
    <property type="term" value="C:endomembrane system"/>
    <property type="evidence" value="ECO:0007669"/>
    <property type="project" value="UniProtKB-SubCell"/>
</dbReference>
<dbReference type="GO" id="GO:0005506">
    <property type="term" value="F:iron ion binding"/>
    <property type="evidence" value="ECO:0007669"/>
    <property type="project" value="InterPro"/>
</dbReference>
<dbReference type="Pfam" id="PF04116">
    <property type="entry name" value="FA_hydroxylase"/>
    <property type="match status" value="1"/>
</dbReference>
<feature type="domain" description="Fatty acid hydroxylase" evidence="8">
    <location>
        <begin position="139"/>
        <end position="288"/>
    </location>
</feature>
<dbReference type="EMBL" id="MUGY01000009">
    <property type="protein sequence ID" value="OXA94569.1"/>
    <property type="molecule type" value="Genomic_DNA"/>
</dbReference>
<organism evidence="9 11">
    <name type="scientific">Flavobacterium hydatis</name>
    <name type="common">Cytophaga aquatilis</name>
    <dbReference type="NCBI Taxonomy" id="991"/>
    <lineage>
        <taxon>Bacteria</taxon>
        <taxon>Pseudomonadati</taxon>
        <taxon>Bacteroidota</taxon>
        <taxon>Flavobacteriia</taxon>
        <taxon>Flavobacteriales</taxon>
        <taxon>Flavobacteriaceae</taxon>
        <taxon>Flavobacterium</taxon>
    </lineage>
</organism>
<keyword evidence="6 7" id="KW-0472">Membrane</keyword>